<evidence type="ECO:0000313" key="2">
    <source>
        <dbReference type="EMBL" id="RRJ64360.1"/>
    </source>
</evidence>
<dbReference type="SUPFAM" id="SSF63520">
    <property type="entry name" value="PTS-regulatory domain, PRD"/>
    <property type="match status" value="1"/>
</dbReference>
<reference evidence="2 3" key="1">
    <citation type="submission" date="2018-11" db="EMBL/GenBank/DDBJ databases">
        <title>Genome sequencing of Paenibacillus sp. KCOM 3021 (= ChDC PVNT-B20).</title>
        <authorList>
            <person name="Kook J.-K."/>
            <person name="Park S.-N."/>
            <person name="Lim Y.K."/>
        </authorList>
    </citation>
    <scope>NUCLEOTIDE SEQUENCE [LARGE SCALE GENOMIC DNA]</scope>
    <source>
        <strain evidence="2 3">KCOM 3021</strain>
    </source>
</reference>
<dbReference type="GO" id="GO:0006355">
    <property type="term" value="P:regulation of DNA-templated transcription"/>
    <property type="evidence" value="ECO:0007669"/>
    <property type="project" value="InterPro"/>
</dbReference>
<gene>
    <name evidence="2" type="ORF">EHV15_16600</name>
</gene>
<dbReference type="Gene3D" id="1.10.1790.10">
    <property type="entry name" value="PRD domain"/>
    <property type="match status" value="1"/>
</dbReference>
<dbReference type="Pfam" id="PF00874">
    <property type="entry name" value="PRD"/>
    <property type="match status" value="1"/>
</dbReference>
<feature type="domain" description="PRD" evidence="1">
    <location>
        <begin position="16"/>
        <end position="121"/>
    </location>
</feature>
<dbReference type="PROSITE" id="PS51372">
    <property type="entry name" value="PRD_2"/>
    <property type="match status" value="1"/>
</dbReference>
<dbReference type="AlphaFoldDB" id="A0A3P3U2J5"/>
<evidence type="ECO:0000259" key="1">
    <source>
        <dbReference type="PROSITE" id="PS51372"/>
    </source>
</evidence>
<dbReference type="InterPro" id="IPR036634">
    <property type="entry name" value="PRD_sf"/>
</dbReference>
<protein>
    <submittedName>
        <fullName evidence="2">PRD domain-containing protein</fullName>
    </submittedName>
</protein>
<dbReference type="RefSeq" id="WP_128632172.1">
    <property type="nucleotide sequence ID" value="NZ_RRCN01000001.1"/>
</dbReference>
<dbReference type="OrthoDB" id="4239925at2"/>
<sequence>MCIIDDTLAAIQAKITAEAHELQEVRRLLGELRGKAGRDGLDIGSQKELIIGIHLLAFIRRLAGGEYLPDISEEMFQEISPASAALSKELLSLCELPPGRELDRAEVFYLAVHFEAVRQQT</sequence>
<evidence type="ECO:0000313" key="3">
    <source>
        <dbReference type="Proteomes" id="UP000267017"/>
    </source>
</evidence>
<organism evidence="2 3">
    <name type="scientific">Paenibacillus oralis</name>
    <dbReference type="NCBI Taxonomy" id="2490856"/>
    <lineage>
        <taxon>Bacteria</taxon>
        <taxon>Bacillati</taxon>
        <taxon>Bacillota</taxon>
        <taxon>Bacilli</taxon>
        <taxon>Bacillales</taxon>
        <taxon>Paenibacillaceae</taxon>
        <taxon>Paenibacillus</taxon>
    </lineage>
</organism>
<comment type="caution">
    <text evidence="2">The sequence shown here is derived from an EMBL/GenBank/DDBJ whole genome shotgun (WGS) entry which is preliminary data.</text>
</comment>
<name>A0A3P3U2J5_9BACL</name>
<proteinExistence type="predicted"/>
<accession>A0A3P3U2J5</accession>
<keyword evidence="3" id="KW-1185">Reference proteome</keyword>
<dbReference type="EMBL" id="RRCN01000001">
    <property type="protein sequence ID" value="RRJ64360.1"/>
    <property type="molecule type" value="Genomic_DNA"/>
</dbReference>
<dbReference type="Proteomes" id="UP000267017">
    <property type="component" value="Unassembled WGS sequence"/>
</dbReference>
<dbReference type="InterPro" id="IPR011608">
    <property type="entry name" value="PRD"/>
</dbReference>